<dbReference type="PROSITE" id="PS00061">
    <property type="entry name" value="ADH_SHORT"/>
    <property type="match status" value="1"/>
</dbReference>
<dbReference type="GO" id="GO:0016616">
    <property type="term" value="F:oxidoreductase activity, acting on the CH-OH group of donors, NAD or NADP as acceptor"/>
    <property type="evidence" value="ECO:0007669"/>
    <property type="project" value="TreeGrafter"/>
</dbReference>
<accession>A0AAD7AK52</accession>
<dbReference type="PANTHER" id="PTHR45458:SF3">
    <property type="entry name" value="CHAIN DEHYDROGENASE (ATSC), PUTATIVE-RELATED"/>
    <property type="match status" value="1"/>
</dbReference>
<gene>
    <name evidence="2" type="ORF">DFH08DRAFT_911004</name>
</gene>
<dbReference type="Gene3D" id="3.40.50.720">
    <property type="entry name" value="NAD(P)-binding Rossmann-like Domain"/>
    <property type="match status" value="1"/>
</dbReference>
<evidence type="ECO:0008006" key="4">
    <source>
        <dbReference type="Google" id="ProtNLM"/>
    </source>
</evidence>
<reference evidence="2" key="1">
    <citation type="submission" date="2023-03" db="EMBL/GenBank/DDBJ databases">
        <title>Massive genome expansion in bonnet fungi (Mycena s.s.) driven by repeated elements and novel gene families across ecological guilds.</title>
        <authorList>
            <consortium name="Lawrence Berkeley National Laboratory"/>
            <person name="Harder C.B."/>
            <person name="Miyauchi S."/>
            <person name="Viragh M."/>
            <person name="Kuo A."/>
            <person name="Thoen E."/>
            <person name="Andreopoulos B."/>
            <person name="Lu D."/>
            <person name="Skrede I."/>
            <person name="Drula E."/>
            <person name="Henrissat B."/>
            <person name="Morin E."/>
            <person name="Kohler A."/>
            <person name="Barry K."/>
            <person name="LaButti K."/>
            <person name="Morin E."/>
            <person name="Salamov A."/>
            <person name="Lipzen A."/>
            <person name="Mereny Z."/>
            <person name="Hegedus B."/>
            <person name="Baldrian P."/>
            <person name="Stursova M."/>
            <person name="Weitz H."/>
            <person name="Taylor A."/>
            <person name="Grigoriev I.V."/>
            <person name="Nagy L.G."/>
            <person name="Martin F."/>
            <person name="Kauserud H."/>
        </authorList>
    </citation>
    <scope>NUCLEOTIDE SEQUENCE</scope>
    <source>
        <strain evidence="2">CBHHK002</strain>
    </source>
</reference>
<evidence type="ECO:0000313" key="3">
    <source>
        <dbReference type="Proteomes" id="UP001218218"/>
    </source>
</evidence>
<dbReference type="PANTHER" id="PTHR45458">
    <property type="entry name" value="SHORT-CHAIN DEHYDROGENASE/REDUCTASE SDR"/>
    <property type="match status" value="1"/>
</dbReference>
<evidence type="ECO:0000256" key="1">
    <source>
        <dbReference type="ARBA" id="ARBA00022857"/>
    </source>
</evidence>
<dbReference type="PRINTS" id="PR00081">
    <property type="entry name" value="GDHRDH"/>
</dbReference>
<comment type="caution">
    <text evidence="2">The sequence shown here is derived from an EMBL/GenBank/DDBJ whole genome shotgun (WGS) entry which is preliminary data.</text>
</comment>
<proteinExistence type="predicted"/>
<organism evidence="2 3">
    <name type="scientific">Mycena albidolilacea</name>
    <dbReference type="NCBI Taxonomy" id="1033008"/>
    <lineage>
        <taxon>Eukaryota</taxon>
        <taxon>Fungi</taxon>
        <taxon>Dikarya</taxon>
        <taxon>Basidiomycota</taxon>
        <taxon>Agaricomycotina</taxon>
        <taxon>Agaricomycetes</taxon>
        <taxon>Agaricomycetidae</taxon>
        <taxon>Agaricales</taxon>
        <taxon>Marasmiineae</taxon>
        <taxon>Mycenaceae</taxon>
        <taxon>Mycena</taxon>
    </lineage>
</organism>
<keyword evidence="1" id="KW-0521">NADP</keyword>
<keyword evidence="3" id="KW-1185">Reference proteome</keyword>
<dbReference type="AlphaFoldDB" id="A0AAD7AK52"/>
<dbReference type="CDD" id="cd05325">
    <property type="entry name" value="carb_red_sniffer_like_SDR_c"/>
    <property type="match status" value="1"/>
</dbReference>
<sequence>MSSYVVTGAARGIGLEFVRQLSADSNNTVFALVRNKGTATELNDLSRNNIILAANEVSKATNGKLDYLISNAGKTNHPGLTIDQLSNSSSISLLVLLFSWFKTNTIGAVHCTNAFLPLLKNGSVKKVICISSGLGDSDVTVATQAVGEPSYSISKAALNMVVAKYAAQYKADGFTFLALSPGMVKTSMLPTARFAPDFKGPITPEKSVKMQLEVINRWTVEESGALCLISGTNNGFSAKG</sequence>
<dbReference type="InterPro" id="IPR052184">
    <property type="entry name" value="SDR_enzymes"/>
</dbReference>
<dbReference type="SUPFAM" id="SSF51735">
    <property type="entry name" value="NAD(P)-binding Rossmann-fold domains"/>
    <property type="match status" value="1"/>
</dbReference>
<evidence type="ECO:0000313" key="2">
    <source>
        <dbReference type="EMBL" id="KAJ7361115.1"/>
    </source>
</evidence>
<dbReference type="InterPro" id="IPR002347">
    <property type="entry name" value="SDR_fam"/>
</dbReference>
<dbReference type="Pfam" id="PF00106">
    <property type="entry name" value="adh_short"/>
    <property type="match status" value="1"/>
</dbReference>
<dbReference type="Proteomes" id="UP001218218">
    <property type="component" value="Unassembled WGS sequence"/>
</dbReference>
<protein>
    <recommendedName>
        <fullName evidence="4">NAD(P)-binding protein</fullName>
    </recommendedName>
</protein>
<dbReference type="InterPro" id="IPR020904">
    <property type="entry name" value="Sc_DH/Rdtase_CS"/>
</dbReference>
<dbReference type="InterPro" id="IPR036291">
    <property type="entry name" value="NAD(P)-bd_dom_sf"/>
</dbReference>
<name>A0AAD7AK52_9AGAR</name>
<dbReference type="EMBL" id="JARIHO010000005">
    <property type="protein sequence ID" value="KAJ7361115.1"/>
    <property type="molecule type" value="Genomic_DNA"/>
</dbReference>